<evidence type="ECO:0008006" key="3">
    <source>
        <dbReference type="Google" id="ProtNLM"/>
    </source>
</evidence>
<reference evidence="1 2" key="1">
    <citation type="submission" date="2018-06" db="EMBL/GenBank/DDBJ databases">
        <title>The draft genome sequence of Crocinitomix sp. SM1701.</title>
        <authorList>
            <person name="Zhang X."/>
        </authorList>
    </citation>
    <scope>NUCLEOTIDE SEQUENCE [LARGE SCALE GENOMIC DNA]</scope>
    <source>
        <strain evidence="1 2">SM1701</strain>
    </source>
</reference>
<protein>
    <recommendedName>
        <fullName evidence="3">Phage-Barnase-EndoU-ColicinE5/D-RelE like nuclease 2 domain-containing protein</fullName>
    </recommendedName>
</protein>
<sequence length="166" mass="19747">MSEELFGLKPYFEDLESTNICKKTQIDTMYKLFSSHFIDTPLIIEGKTIKIITSKTRVKEYSDYCETFYHVITENTSHGRIINNQRLNRVHWIKTIIENQHLRAISVFKWKDHNGIHKLHLWFKRKSFVVVLKDVSNDVMVVTAFCVSSENEIKFKERLENYQKSI</sequence>
<evidence type="ECO:0000313" key="1">
    <source>
        <dbReference type="EMBL" id="PZE18726.1"/>
    </source>
</evidence>
<evidence type="ECO:0000313" key="2">
    <source>
        <dbReference type="Proteomes" id="UP000249248"/>
    </source>
</evidence>
<dbReference type="EMBL" id="QKSB01000001">
    <property type="protein sequence ID" value="PZE18726.1"/>
    <property type="molecule type" value="Genomic_DNA"/>
</dbReference>
<accession>A0A2W1NLK8</accession>
<comment type="caution">
    <text evidence="1">The sequence shown here is derived from an EMBL/GenBank/DDBJ whole genome shotgun (WGS) entry which is preliminary data.</text>
</comment>
<dbReference type="Proteomes" id="UP000249248">
    <property type="component" value="Unassembled WGS sequence"/>
</dbReference>
<keyword evidence="2" id="KW-1185">Reference proteome</keyword>
<organism evidence="1 2">
    <name type="scientific">Putridiphycobacter roseus</name>
    <dbReference type="NCBI Taxonomy" id="2219161"/>
    <lineage>
        <taxon>Bacteria</taxon>
        <taxon>Pseudomonadati</taxon>
        <taxon>Bacteroidota</taxon>
        <taxon>Flavobacteriia</taxon>
        <taxon>Flavobacteriales</taxon>
        <taxon>Crocinitomicaceae</taxon>
        <taxon>Putridiphycobacter</taxon>
    </lineage>
</organism>
<proteinExistence type="predicted"/>
<dbReference type="OrthoDB" id="1094062at2"/>
<dbReference type="AlphaFoldDB" id="A0A2W1NLK8"/>
<name>A0A2W1NLK8_9FLAO</name>
<gene>
    <name evidence="1" type="ORF">DNU06_02545</name>
</gene>
<dbReference type="RefSeq" id="WP_111061627.1">
    <property type="nucleotide sequence ID" value="NZ_JBHUCU010000007.1"/>
</dbReference>